<dbReference type="GO" id="GO:0008270">
    <property type="term" value="F:zinc ion binding"/>
    <property type="evidence" value="ECO:0007669"/>
    <property type="project" value="UniProtKB-KW"/>
</dbReference>
<accession>A0A7I8LB20</accession>
<keyword evidence="3" id="KW-0862">Zinc</keyword>
<dbReference type="InterPro" id="IPR011422">
    <property type="entry name" value="BRAP2/ETP1_RRM"/>
</dbReference>
<dbReference type="PROSITE" id="PS50271">
    <property type="entry name" value="ZF_UBP"/>
    <property type="match status" value="1"/>
</dbReference>
<dbReference type="OrthoDB" id="273556at2759"/>
<dbReference type="Proteomes" id="UP000663760">
    <property type="component" value="Chromosome 13"/>
</dbReference>
<dbReference type="GO" id="GO:0007265">
    <property type="term" value="P:Ras protein signal transduction"/>
    <property type="evidence" value="ECO:0007669"/>
    <property type="project" value="TreeGrafter"/>
</dbReference>
<dbReference type="InterPro" id="IPR047243">
    <property type="entry name" value="RING-H2_BRAP2"/>
</dbReference>
<evidence type="ECO:0000259" key="8">
    <source>
        <dbReference type="PROSITE" id="PS50271"/>
    </source>
</evidence>
<evidence type="ECO:0000256" key="4">
    <source>
        <dbReference type="PROSITE-ProRule" id="PRU00502"/>
    </source>
</evidence>
<dbReference type="Gene3D" id="3.30.40.10">
    <property type="entry name" value="Zinc/RING finger domain, C3HC4 (zinc finger)"/>
    <property type="match status" value="2"/>
</dbReference>
<keyword evidence="5" id="KW-0175">Coiled coil</keyword>
<dbReference type="InterPro" id="IPR001607">
    <property type="entry name" value="Znf_UBP"/>
</dbReference>
<dbReference type="GO" id="GO:0005737">
    <property type="term" value="C:cytoplasm"/>
    <property type="evidence" value="ECO:0007669"/>
    <property type="project" value="TreeGrafter"/>
</dbReference>
<dbReference type="SUPFAM" id="SSF57850">
    <property type="entry name" value="RING/U-box"/>
    <property type="match status" value="2"/>
</dbReference>
<keyword evidence="1" id="KW-0479">Metal-binding</keyword>
<evidence type="ECO:0000256" key="6">
    <source>
        <dbReference type="SAM" id="MobiDB-lite"/>
    </source>
</evidence>
<evidence type="ECO:0000256" key="1">
    <source>
        <dbReference type="ARBA" id="ARBA00022723"/>
    </source>
</evidence>
<evidence type="ECO:0000256" key="2">
    <source>
        <dbReference type="ARBA" id="ARBA00022771"/>
    </source>
</evidence>
<dbReference type="Pfam" id="PF07576">
    <property type="entry name" value="BRAP2"/>
    <property type="match status" value="1"/>
</dbReference>
<feature type="compositionally biased region" description="Low complexity" evidence="6">
    <location>
        <begin position="24"/>
        <end position="35"/>
    </location>
</feature>
<feature type="region of interest" description="Disordered" evidence="6">
    <location>
        <begin position="449"/>
        <end position="468"/>
    </location>
</feature>
<protein>
    <submittedName>
        <fullName evidence="9">Uncharacterized protein</fullName>
    </submittedName>
</protein>
<feature type="domain" description="UBP-type" evidence="8">
    <location>
        <begin position="211"/>
        <end position="304"/>
    </location>
</feature>
<dbReference type="Pfam" id="PF13639">
    <property type="entry name" value="zf-RING_2"/>
    <property type="match status" value="1"/>
</dbReference>
<dbReference type="SMART" id="SM00184">
    <property type="entry name" value="RING"/>
    <property type="match status" value="1"/>
</dbReference>
<keyword evidence="10" id="KW-1185">Reference proteome</keyword>
<organism evidence="9 10">
    <name type="scientific">Spirodela intermedia</name>
    <name type="common">Intermediate duckweed</name>
    <dbReference type="NCBI Taxonomy" id="51605"/>
    <lineage>
        <taxon>Eukaryota</taxon>
        <taxon>Viridiplantae</taxon>
        <taxon>Streptophyta</taxon>
        <taxon>Embryophyta</taxon>
        <taxon>Tracheophyta</taxon>
        <taxon>Spermatophyta</taxon>
        <taxon>Magnoliopsida</taxon>
        <taxon>Liliopsida</taxon>
        <taxon>Araceae</taxon>
        <taxon>Lemnoideae</taxon>
        <taxon>Spirodela</taxon>
    </lineage>
</organism>
<feature type="domain" description="RING-type" evidence="7">
    <location>
        <begin position="177"/>
        <end position="217"/>
    </location>
</feature>
<keyword evidence="2 4" id="KW-0863">Zinc-finger</keyword>
<feature type="region of interest" description="Disordered" evidence="6">
    <location>
        <begin position="1"/>
        <end position="47"/>
    </location>
</feature>
<dbReference type="AlphaFoldDB" id="A0A7I8LB20"/>
<feature type="coiled-coil region" evidence="5">
    <location>
        <begin position="396"/>
        <end position="434"/>
    </location>
</feature>
<dbReference type="Pfam" id="PF02148">
    <property type="entry name" value="zf-UBP"/>
    <property type="match status" value="1"/>
</dbReference>
<proteinExistence type="predicted"/>
<sequence length="468" mass="52923">MSVSSTGVAVVQEGPSQPCPSEVSAGNSLASGSGLTRTVPFSSGNPRIEETRGIVHLYPEETSSPSGLPIRRKPLVYVLDVPNHMTYADFCQFCGSFIEHVLEMRVVRNDGAEDRYGVLMRFDNQTSADDFYHHFNGKHFSSLEADVCHILYTVDVQYTGSIEHAQSSTISAEQATCPVCLERLDQDTGGILTTICNHSFHCSCISNWTDSSCPVCRYCQQQPEKSTCSVCETTENLWMCVTCGFVGCGRYREGHAIKHWKETQHCYSLELETQRVWDYVGDNYVHRLIQSKTDGKLVEFDCGHVADTCEICEGGADSEALFSSKIEAIFEEYNLLLTTQLENQRKYFESVLLEVRQETEKEISESIDKALNHKLQKVQIKLDRCAQEKLFLDEINENLVKNQEVWKARILEAEEREQAAVRSREQRIRDLEEQIRDEAGMEEIFQRVGSPEMNQNEGRGKGGLIESM</sequence>
<dbReference type="GO" id="GO:0016567">
    <property type="term" value="P:protein ubiquitination"/>
    <property type="evidence" value="ECO:0007669"/>
    <property type="project" value="TreeGrafter"/>
</dbReference>
<dbReference type="SMART" id="SM00290">
    <property type="entry name" value="ZnF_UBP"/>
    <property type="match status" value="1"/>
</dbReference>
<evidence type="ECO:0000313" key="10">
    <source>
        <dbReference type="Proteomes" id="UP000663760"/>
    </source>
</evidence>
<dbReference type="PROSITE" id="PS50089">
    <property type="entry name" value="ZF_RING_2"/>
    <property type="match status" value="1"/>
</dbReference>
<name>A0A7I8LB20_SPIIN</name>
<reference evidence="9" key="1">
    <citation type="submission" date="2020-02" db="EMBL/GenBank/DDBJ databases">
        <authorList>
            <person name="Scholz U."/>
            <person name="Mascher M."/>
            <person name="Fiebig A."/>
        </authorList>
    </citation>
    <scope>NUCLEOTIDE SEQUENCE</scope>
</reference>
<dbReference type="PANTHER" id="PTHR24007:SF7">
    <property type="entry name" value="BRCA1-ASSOCIATED PROTEIN"/>
    <property type="match status" value="1"/>
</dbReference>
<dbReference type="InterPro" id="IPR001841">
    <property type="entry name" value="Znf_RING"/>
</dbReference>
<dbReference type="CDD" id="cd12437">
    <property type="entry name" value="RRM_BRAP2_like"/>
    <property type="match status" value="1"/>
</dbReference>
<dbReference type="EMBL" id="LR746276">
    <property type="protein sequence ID" value="CAA7407271.1"/>
    <property type="molecule type" value="Genomic_DNA"/>
</dbReference>
<dbReference type="GO" id="GO:0061630">
    <property type="term" value="F:ubiquitin protein ligase activity"/>
    <property type="evidence" value="ECO:0007669"/>
    <property type="project" value="TreeGrafter"/>
</dbReference>
<evidence type="ECO:0000256" key="5">
    <source>
        <dbReference type="SAM" id="Coils"/>
    </source>
</evidence>
<dbReference type="PANTHER" id="PTHR24007">
    <property type="entry name" value="BRCA1-ASSOCIATED PROTEIN"/>
    <property type="match status" value="1"/>
</dbReference>
<evidence type="ECO:0000313" key="9">
    <source>
        <dbReference type="EMBL" id="CAA7407271.1"/>
    </source>
</evidence>
<evidence type="ECO:0000256" key="3">
    <source>
        <dbReference type="ARBA" id="ARBA00022833"/>
    </source>
</evidence>
<gene>
    <name evidence="9" type="ORF">SI8410_13017949</name>
</gene>
<dbReference type="CDD" id="cd16457">
    <property type="entry name" value="RING-H2_BRAP2"/>
    <property type="match status" value="1"/>
</dbReference>
<evidence type="ECO:0000259" key="7">
    <source>
        <dbReference type="PROSITE" id="PS50089"/>
    </source>
</evidence>
<dbReference type="InterPro" id="IPR013083">
    <property type="entry name" value="Znf_RING/FYVE/PHD"/>
</dbReference>